<comment type="caution">
    <text evidence="3">The sequence shown here is derived from an EMBL/GenBank/DDBJ whole genome shotgun (WGS) entry which is preliminary data.</text>
</comment>
<protein>
    <recommendedName>
        <fullName evidence="5">DZANK-type domain-containing protein</fullName>
    </recommendedName>
</protein>
<evidence type="ECO:0000313" key="4">
    <source>
        <dbReference type="Proteomes" id="UP000438874"/>
    </source>
</evidence>
<feature type="transmembrane region" description="Helical" evidence="2">
    <location>
        <begin position="238"/>
        <end position="261"/>
    </location>
</feature>
<dbReference type="Proteomes" id="UP000438874">
    <property type="component" value="Unassembled WGS sequence"/>
</dbReference>
<keyword evidence="1" id="KW-0175">Coiled coil</keyword>
<evidence type="ECO:0000313" key="3">
    <source>
        <dbReference type="EMBL" id="GCL46290.1"/>
    </source>
</evidence>
<name>A0A6H9GF17_MICAE</name>
<feature type="transmembrane region" description="Helical" evidence="2">
    <location>
        <begin position="301"/>
        <end position="321"/>
    </location>
</feature>
<organism evidence="3 4">
    <name type="scientific">Microcystis aeruginosa NIES-3787</name>
    <dbReference type="NCBI Taxonomy" id="2517782"/>
    <lineage>
        <taxon>Bacteria</taxon>
        <taxon>Bacillati</taxon>
        <taxon>Cyanobacteriota</taxon>
        <taxon>Cyanophyceae</taxon>
        <taxon>Oscillatoriophycideae</taxon>
        <taxon>Chroococcales</taxon>
        <taxon>Microcystaceae</taxon>
        <taxon>Microcystis</taxon>
    </lineage>
</organism>
<gene>
    <name evidence="3" type="ORF">NIES3787_19820</name>
</gene>
<proteinExistence type="predicted"/>
<evidence type="ECO:0000256" key="1">
    <source>
        <dbReference type="SAM" id="Coils"/>
    </source>
</evidence>
<reference evidence="3 4" key="1">
    <citation type="submission" date="2019-02" db="EMBL/GenBank/DDBJ databases">
        <title>Draft genome sequence of Arthrospira platensis NIES-3787.</title>
        <authorList>
            <person name="Yamaguchi H."/>
            <person name="Suzuki S."/>
            <person name="Kawachi M."/>
        </authorList>
    </citation>
    <scope>NUCLEOTIDE SEQUENCE [LARGE SCALE GENOMIC DNA]</scope>
    <source>
        <strain evidence="3 4">NIES-3787</strain>
    </source>
</reference>
<feature type="transmembrane region" description="Helical" evidence="2">
    <location>
        <begin position="27"/>
        <end position="47"/>
    </location>
</feature>
<keyword evidence="2" id="KW-0472">Membrane</keyword>
<evidence type="ECO:0000256" key="2">
    <source>
        <dbReference type="SAM" id="Phobius"/>
    </source>
</evidence>
<dbReference type="EMBL" id="BJCH01000018">
    <property type="protein sequence ID" value="GCL46290.1"/>
    <property type="molecule type" value="Genomic_DNA"/>
</dbReference>
<keyword evidence="2" id="KW-0812">Transmembrane</keyword>
<sequence>MFRKIRNFIDLFFTKSRNINNEPVNKISLTVIIVIDLFILINVFLGLDSISRWYLSPSQAYPCYDQWQSYQQNKNSDRDFLIVSEILNLNRVPYIPENYDQSPERHLGKVSPICVNFASLKNNINQPNNKLIFTTIEDKQKQVTSLQEKNRTIRSQYDSSLLEQIVGQPSNLSINEVEAQKAKQELDKNNLNINNIKTEIKELKQQLLATSETFSFLSLLNSEVKFSEVKQGYEKASFWYPSIQIIFQLIFLLPLIFISLFVHKLSIEKGYGLLSLMSWHLLVIFFIPLLIKIFEFLQVGVIFEFIFDIITVIFGGLVFLINYLYIFLIPAIGFGIIKFFQQIVFNPKTQASKRVEKSRCLNCGKKIHNDHSHCPHCGYAQYVECPHCHNLTYKFMPYCYHCGTPQNINPS</sequence>
<evidence type="ECO:0008006" key="5">
    <source>
        <dbReference type="Google" id="ProtNLM"/>
    </source>
</evidence>
<keyword evidence="2" id="KW-1133">Transmembrane helix</keyword>
<dbReference type="RefSeq" id="WP_159249496.1">
    <property type="nucleotide sequence ID" value="NZ_BJCH01000018.1"/>
</dbReference>
<feature type="transmembrane region" description="Helical" evidence="2">
    <location>
        <begin position="327"/>
        <end position="345"/>
    </location>
</feature>
<feature type="coiled-coil region" evidence="1">
    <location>
        <begin position="136"/>
        <end position="213"/>
    </location>
</feature>
<feature type="transmembrane region" description="Helical" evidence="2">
    <location>
        <begin position="273"/>
        <end position="294"/>
    </location>
</feature>
<dbReference type="AlphaFoldDB" id="A0A6H9GF17"/>
<accession>A0A6H9GF17</accession>